<reference evidence="4" key="1">
    <citation type="submission" date="2023-07" db="EMBL/GenBank/DDBJ databases">
        <title>Genome content predicts the carbon catabolic preferences of heterotrophic bacteria.</title>
        <authorList>
            <person name="Gralka M."/>
        </authorList>
    </citation>
    <scope>NUCLEOTIDE SEQUENCE</scope>
    <source>
        <strain evidence="4">I3M17_2</strain>
    </source>
</reference>
<dbReference type="AlphaFoldDB" id="A0AAW7X7X0"/>
<dbReference type="PANTHER" id="PTHR22916:SF51">
    <property type="entry name" value="GLYCOSYLTRANSFERASE EPSH-RELATED"/>
    <property type="match status" value="1"/>
</dbReference>
<gene>
    <name evidence="4" type="ORF">Q4521_14420</name>
</gene>
<evidence type="ECO:0000313" key="4">
    <source>
        <dbReference type="EMBL" id="MDO6423674.1"/>
    </source>
</evidence>
<name>A0AAW7X7X0_9GAMM</name>
<evidence type="ECO:0000256" key="1">
    <source>
        <dbReference type="ARBA" id="ARBA00022676"/>
    </source>
</evidence>
<dbReference type="GO" id="GO:0016758">
    <property type="term" value="F:hexosyltransferase activity"/>
    <property type="evidence" value="ECO:0007669"/>
    <property type="project" value="UniProtKB-ARBA"/>
</dbReference>
<proteinExistence type="predicted"/>
<dbReference type="PANTHER" id="PTHR22916">
    <property type="entry name" value="GLYCOSYLTRANSFERASE"/>
    <property type="match status" value="1"/>
</dbReference>
<dbReference type="Proteomes" id="UP001169760">
    <property type="component" value="Unassembled WGS sequence"/>
</dbReference>
<evidence type="ECO:0000259" key="3">
    <source>
        <dbReference type="Pfam" id="PF00535"/>
    </source>
</evidence>
<evidence type="ECO:0000313" key="5">
    <source>
        <dbReference type="Proteomes" id="UP001169760"/>
    </source>
</evidence>
<comment type="caution">
    <text evidence="4">The sequence shown here is derived from an EMBL/GenBank/DDBJ whole genome shotgun (WGS) entry which is preliminary data.</text>
</comment>
<sequence length="323" mass="35991">MNYDISIIIPAYNVEQHIHKCLVSIFEQEFNGSVEVIVIDDCSSDNTLAMAESTLCSRPHCKLIRHQTNQGCSSARNSGLDVATGTYITFVDPDDSLPAGALQALYNAAVEHDADIVKGNHFVINSKGACKANQNTLKMKRIFNQAVYTSLLSHKQVRGHVWGKLFKRTAIGNTRFKNGVRMAEDLLFCAEVFAKANALTIIPNNVYTYHLHGTGATGKKFITNAYLDWIESVTACKNFITHKSQLPAFNSLVVRSLLQLAREARAQNTDKKREVLAYLNEKIDSAHVCGKYLFSNAPSDIKTLVRYIKLKRSKQALYTKQSA</sequence>
<keyword evidence="2 4" id="KW-0808">Transferase</keyword>
<accession>A0AAW7X7X0</accession>
<evidence type="ECO:0000256" key="2">
    <source>
        <dbReference type="ARBA" id="ARBA00022679"/>
    </source>
</evidence>
<keyword evidence="1 4" id="KW-0328">Glycosyltransferase</keyword>
<dbReference type="EMBL" id="JAUOPB010000010">
    <property type="protein sequence ID" value="MDO6423674.1"/>
    <property type="molecule type" value="Genomic_DNA"/>
</dbReference>
<feature type="domain" description="Glycosyltransferase 2-like" evidence="3">
    <location>
        <begin position="6"/>
        <end position="134"/>
    </location>
</feature>
<dbReference type="Pfam" id="PF00535">
    <property type="entry name" value="Glycos_transf_2"/>
    <property type="match status" value="1"/>
</dbReference>
<dbReference type="CDD" id="cd00761">
    <property type="entry name" value="Glyco_tranf_GTA_type"/>
    <property type="match status" value="1"/>
</dbReference>
<protein>
    <submittedName>
        <fullName evidence="4">Glycosyltransferase family 2 protein</fullName>
        <ecNumber evidence="4">2.4.-.-</ecNumber>
    </submittedName>
</protein>
<organism evidence="4 5">
    <name type="scientific">Saccharophagus degradans</name>
    <dbReference type="NCBI Taxonomy" id="86304"/>
    <lineage>
        <taxon>Bacteria</taxon>
        <taxon>Pseudomonadati</taxon>
        <taxon>Pseudomonadota</taxon>
        <taxon>Gammaproteobacteria</taxon>
        <taxon>Cellvibrionales</taxon>
        <taxon>Cellvibrionaceae</taxon>
        <taxon>Saccharophagus</taxon>
    </lineage>
</organism>
<dbReference type="Gene3D" id="3.90.550.10">
    <property type="entry name" value="Spore Coat Polysaccharide Biosynthesis Protein SpsA, Chain A"/>
    <property type="match status" value="1"/>
</dbReference>
<dbReference type="InterPro" id="IPR001173">
    <property type="entry name" value="Glyco_trans_2-like"/>
</dbReference>
<dbReference type="EC" id="2.4.-.-" evidence="4"/>
<dbReference type="SUPFAM" id="SSF53448">
    <property type="entry name" value="Nucleotide-diphospho-sugar transferases"/>
    <property type="match status" value="1"/>
</dbReference>
<dbReference type="RefSeq" id="WP_303493268.1">
    <property type="nucleotide sequence ID" value="NZ_JAUOPB010000010.1"/>
</dbReference>
<dbReference type="InterPro" id="IPR029044">
    <property type="entry name" value="Nucleotide-diphossugar_trans"/>
</dbReference>